<reference evidence="9 10" key="2">
    <citation type="journal article" date="2019" name="Nat. Med.">
        <title>A library of human gut bacterial isolates paired with longitudinal multiomics data enables mechanistic microbiome research.</title>
        <authorList>
            <person name="Poyet M."/>
            <person name="Groussin M."/>
            <person name="Gibbons S.M."/>
            <person name="Avila-Pacheco J."/>
            <person name="Jiang X."/>
            <person name="Kearney S.M."/>
            <person name="Perrotta A.R."/>
            <person name="Berdy B."/>
            <person name="Zhao S."/>
            <person name="Lieberman T.D."/>
            <person name="Swanson P.K."/>
            <person name="Smith M."/>
            <person name="Roesemann S."/>
            <person name="Alexander J.E."/>
            <person name="Rich S.A."/>
            <person name="Livny J."/>
            <person name="Vlamakis H."/>
            <person name="Clish C."/>
            <person name="Bullock K."/>
            <person name="Deik A."/>
            <person name="Scott J."/>
            <person name="Pierce K.A."/>
            <person name="Xavier R.J."/>
            <person name="Alm E.J."/>
        </authorList>
    </citation>
    <scope>NUCLEOTIDE SEQUENCE [LARGE SCALE GENOMIC DNA]</scope>
    <source>
        <strain evidence="4 11">BIOML-A14</strain>
        <strain evidence="2 10">BIOML-A160</strain>
        <strain evidence="3 9">BIOML-A163</strain>
    </source>
</reference>
<dbReference type="Proteomes" id="UP000283329">
    <property type="component" value="Unassembled WGS sequence"/>
</dbReference>
<evidence type="ECO:0000313" key="9">
    <source>
        <dbReference type="Proteomes" id="UP000323717"/>
    </source>
</evidence>
<dbReference type="EMBL" id="VWFO01000008">
    <property type="protein sequence ID" value="KAA4664878.1"/>
    <property type="molecule type" value="Genomic_DNA"/>
</dbReference>
<dbReference type="Proteomes" id="UP001219389">
    <property type="component" value="Unassembled WGS sequence"/>
</dbReference>
<dbReference type="AlphaFoldDB" id="A0A139LFG1"/>
<evidence type="ECO:0000313" key="2">
    <source>
        <dbReference type="EMBL" id="KAA3925783.1"/>
    </source>
</evidence>
<evidence type="ECO:0000313" key="3">
    <source>
        <dbReference type="EMBL" id="KAA3953256.1"/>
    </source>
</evidence>
<organism evidence="2 10">
    <name type="scientific">Bacteroides ovatus</name>
    <dbReference type="NCBI Taxonomy" id="28116"/>
    <lineage>
        <taxon>Bacteria</taxon>
        <taxon>Pseudomonadati</taxon>
        <taxon>Bacteroidota</taxon>
        <taxon>Bacteroidia</taxon>
        <taxon>Bacteroidales</taxon>
        <taxon>Bacteroidaceae</taxon>
        <taxon>Bacteroides</taxon>
    </lineage>
</organism>
<dbReference type="EMBL" id="QRJR01000026">
    <property type="protein sequence ID" value="RHH41657.1"/>
    <property type="molecule type" value="Genomic_DNA"/>
</dbReference>
<name>A0A139LFG1_BACOV</name>
<keyword evidence="1" id="KW-1133">Transmembrane helix</keyword>
<dbReference type="EMBL" id="JAQQPO010000016">
    <property type="protein sequence ID" value="MDC7959400.1"/>
    <property type="molecule type" value="Genomic_DNA"/>
</dbReference>
<reference evidence="7 8" key="1">
    <citation type="submission" date="2018-08" db="EMBL/GenBank/DDBJ databases">
        <title>A genome reference for cultivated species of the human gut microbiota.</title>
        <authorList>
            <person name="Zou Y."/>
            <person name="Xue W."/>
            <person name="Luo G."/>
        </authorList>
    </citation>
    <scope>NUCLEOTIDE SEQUENCE [LARGE SCALE GENOMIC DNA]</scope>
    <source>
        <strain evidence="7 8">AM17-48</strain>
    </source>
</reference>
<feature type="transmembrane region" description="Helical" evidence="1">
    <location>
        <begin position="7"/>
        <end position="23"/>
    </location>
</feature>
<evidence type="ECO:0000313" key="7">
    <source>
        <dbReference type="EMBL" id="RHH41657.1"/>
    </source>
</evidence>
<evidence type="ECO:0000313" key="4">
    <source>
        <dbReference type="EMBL" id="KAA4664878.1"/>
    </source>
</evidence>
<accession>A0A139LFG1</accession>
<dbReference type="Proteomes" id="UP001215078">
    <property type="component" value="Unassembled WGS sequence"/>
</dbReference>
<dbReference type="RefSeq" id="WP_004312378.1">
    <property type="nucleotide sequence ID" value="NZ_BAABYV010000001.1"/>
</dbReference>
<gene>
    <name evidence="7" type="ORF">DW206_20150</name>
    <name evidence="4" type="ORF">F3B98_09165</name>
    <name evidence="3" type="ORF">F3D71_06500</name>
    <name evidence="2" type="ORF">F3F25_19020</name>
    <name evidence="5" type="ORF">PO382_06695</name>
    <name evidence="6" type="ORF">PQ628_14420</name>
</gene>
<dbReference type="Proteomes" id="UP000323717">
    <property type="component" value="Unassembled WGS sequence"/>
</dbReference>
<keyword evidence="1" id="KW-0472">Membrane</keyword>
<dbReference type="EMBL" id="JAQNZF010000007">
    <property type="protein sequence ID" value="MDC2741908.1"/>
    <property type="molecule type" value="Genomic_DNA"/>
</dbReference>
<dbReference type="Proteomes" id="UP000365824">
    <property type="component" value="Unassembled WGS sequence"/>
</dbReference>
<protein>
    <recommendedName>
        <fullName evidence="12">Lipoprotein</fullName>
    </recommendedName>
</protein>
<dbReference type="PROSITE" id="PS51257">
    <property type="entry name" value="PROKAR_LIPOPROTEIN"/>
    <property type="match status" value="1"/>
</dbReference>
<proteinExistence type="predicted"/>
<evidence type="ECO:0000313" key="10">
    <source>
        <dbReference type="Proteomes" id="UP000365824"/>
    </source>
</evidence>
<comment type="caution">
    <text evidence="2">The sequence shown here is derived from an EMBL/GenBank/DDBJ whole genome shotgun (WGS) entry which is preliminary data.</text>
</comment>
<reference evidence="5" key="3">
    <citation type="submission" date="2022-10" db="EMBL/GenBank/DDBJ databases">
        <title>Human gut microbiome strain richness.</title>
        <authorList>
            <person name="Chen-Liaw A."/>
        </authorList>
    </citation>
    <scope>NUCLEOTIDE SEQUENCE</scope>
    <source>
        <strain evidence="5">BSD2780120875st1_E1_BSD2780120875_150330</strain>
        <strain evidence="6">RTP21484st1_H8_RTP21484_190118</strain>
    </source>
</reference>
<evidence type="ECO:0000313" key="11">
    <source>
        <dbReference type="Proteomes" id="UP000435985"/>
    </source>
</evidence>
<dbReference type="EMBL" id="VWLE01000058">
    <property type="protein sequence ID" value="KAA3953256.1"/>
    <property type="molecule type" value="Genomic_DNA"/>
</dbReference>
<evidence type="ECO:0000313" key="6">
    <source>
        <dbReference type="EMBL" id="MDC7959400.1"/>
    </source>
</evidence>
<keyword evidence="1" id="KW-0812">Transmembrane</keyword>
<evidence type="ECO:0008006" key="12">
    <source>
        <dbReference type="Google" id="ProtNLM"/>
    </source>
</evidence>
<dbReference type="Proteomes" id="UP000435985">
    <property type="component" value="Unassembled WGS sequence"/>
</dbReference>
<evidence type="ECO:0000313" key="5">
    <source>
        <dbReference type="EMBL" id="MDC2741908.1"/>
    </source>
</evidence>
<dbReference type="EMBL" id="VWLB01000034">
    <property type="protein sequence ID" value="KAA3925783.1"/>
    <property type="molecule type" value="Genomic_DNA"/>
</dbReference>
<evidence type="ECO:0000256" key="1">
    <source>
        <dbReference type="SAM" id="Phobius"/>
    </source>
</evidence>
<evidence type="ECO:0000313" key="8">
    <source>
        <dbReference type="Proteomes" id="UP000283329"/>
    </source>
</evidence>
<sequence length="290" mass="32368">MKTLKKIIFISIVLGMISSLIISCKSDDKQQTGLLTLSILEGKIKIGDYVSVELSLSHPDLISKIVVKKSIEGKEVSSYLKELNVKELSFPYTFTEEIIAGDENGILVYSFYGMDENNSVVDAADLVLTVELAQIPLLLKYDWVLASQTIKGEDTATPDLKDDIHRFNSDLTWQVDWGFIFSSAALETLNSYCAWQVTMDGATVKTLSTIHYNVFSPSQALMTHYNVLQLSDRKMILESYQDLSGLGDGYSSNERVLEVYTPVSKTEDFTPYRGQNPDNYIVASCNPGSY</sequence>